<dbReference type="InterPro" id="IPR001633">
    <property type="entry name" value="EAL_dom"/>
</dbReference>
<dbReference type="AlphaFoldDB" id="E1R3L4"/>
<keyword evidence="1" id="KW-0812">Transmembrane</keyword>
<keyword evidence="5" id="KW-1185">Reference proteome</keyword>
<dbReference type="STRING" id="573413.Spirs_2532"/>
<accession>E1R3L4</accession>
<dbReference type="eggNOG" id="COG2200">
    <property type="taxonomic scope" value="Bacteria"/>
</dbReference>
<dbReference type="Gene3D" id="3.30.70.270">
    <property type="match status" value="1"/>
</dbReference>
<sequence length="549" mass="61175">MDMKHLFEWIEKRQHAIKTWMIPILAMLVASVYLLVYATGGIKFVYSHSMYLPILIAGFVFGIKGGIVTALVGGLALGPFMPIEVATGEQQLAINWLYRSGFFLLFGILSGLAADSATSYITHLQWLSLHDSSTELPNRKALLDRLTPNSLLIVISLENVMELKSTLGFSVIDEAVRQLAARFLKMDMGKAIFRIETRQLAVLLFLKDTEDKDVALRTLISASREPILYNGISIHVDSRMGVTEIGENVFEPPERYLQEAEAALTIAEEKLQDSFPYSPEIMAATTENLVTLGELKKAIEHCELSLHYQPKVRIADGMVCGAEALMRWTHPTRGNIPPGMFIPRAEQSTLIQLITEFALKQAMEQIVVWERYGIRIPIAVNISTRNLLQPDFSDFIAKLIDQYGIRAELLELEVTEGSLMVDIEQTVAEMMKLAGLKIIMSVDDFGTGYSSLQYLHKLPISFIKIDQSFVSRSPADRGAAGILEVAVDLAHKIGIKAIAEGVEDEKVYTFLHSIGCDMAQGYAITHPLAPDAFKSWYERCNGVYMCSES</sequence>
<dbReference type="InterPro" id="IPR029787">
    <property type="entry name" value="Nucleotide_cyclase"/>
</dbReference>
<evidence type="ECO:0000313" key="4">
    <source>
        <dbReference type="EMBL" id="ADK81645.1"/>
    </source>
</evidence>
<dbReference type="Gene3D" id="3.20.20.450">
    <property type="entry name" value="EAL domain"/>
    <property type="match status" value="1"/>
</dbReference>
<dbReference type="EMBL" id="CP002116">
    <property type="protein sequence ID" value="ADK81645.1"/>
    <property type="molecule type" value="Genomic_DNA"/>
</dbReference>
<dbReference type="PANTHER" id="PTHR33121">
    <property type="entry name" value="CYCLIC DI-GMP PHOSPHODIESTERASE PDEF"/>
    <property type="match status" value="1"/>
</dbReference>
<dbReference type="InterPro" id="IPR043128">
    <property type="entry name" value="Rev_trsase/Diguanyl_cyclase"/>
</dbReference>
<evidence type="ECO:0000259" key="2">
    <source>
        <dbReference type="PROSITE" id="PS50883"/>
    </source>
</evidence>
<evidence type="ECO:0000259" key="3">
    <source>
        <dbReference type="PROSITE" id="PS50887"/>
    </source>
</evidence>
<dbReference type="PANTHER" id="PTHR33121:SF70">
    <property type="entry name" value="SIGNALING PROTEIN YKOW"/>
    <property type="match status" value="1"/>
</dbReference>
<name>E1R3L4_SEDSS</name>
<dbReference type="GO" id="GO:0071111">
    <property type="term" value="F:cyclic-guanylate-specific phosphodiesterase activity"/>
    <property type="evidence" value="ECO:0007669"/>
    <property type="project" value="InterPro"/>
</dbReference>
<dbReference type="Proteomes" id="UP000002318">
    <property type="component" value="Chromosome"/>
</dbReference>
<dbReference type="HOGENOM" id="CLU_000445_70_50_12"/>
<feature type="transmembrane region" description="Helical" evidence="1">
    <location>
        <begin position="96"/>
        <end position="114"/>
    </location>
</feature>
<dbReference type="Pfam" id="PF00563">
    <property type="entry name" value="EAL"/>
    <property type="match status" value="1"/>
</dbReference>
<feature type="transmembrane region" description="Helical" evidence="1">
    <location>
        <begin position="50"/>
        <end position="75"/>
    </location>
</feature>
<evidence type="ECO:0000313" key="5">
    <source>
        <dbReference type="Proteomes" id="UP000002318"/>
    </source>
</evidence>
<feature type="domain" description="EAL" evidence="2">
    <location>
        <begin position="288"/>
        <end position="541"/>
    </location>
</feature>
<gene>
    <name evidence="4" type="ordered locus">Spirs_2532</name>
</gene>
<reference evidence="4 5" key="1">
    <citation type="journal article" date="2010" name="Stand. Genomic Sci.">
        <title>Complete genome sequence of Spirochaeta smaragdinae type strain (SEBR 4228).</title>
        <authorList>
            <person name="Mavromatis K."/>
            <person name="Yasawong M."/>
            <person name="Chertkov O."/>
            <person name="Lapidus A."/>
            <person name="Lucas S."/>
            <person name="Nolan M."/>
            <person name="Del Rio T.G."/>
            <person name="Tice H."/>
            <person name="Cheng J.F."/>
            <person name="Pitluck S."/>
            <person name="Liolios K."/>
            <person name="Ivanova N."/>
            <person name="Tapia R."/>
            <person name="Han C."/>
            <person name="Bruce D."/>
            <person name="Goodwin L."/>
            <person name="Pati A."/>
            <person name="Chen A."/>
            <person name="Palaniappan K."/>
            <person name="Land M."/>
            <person name="Hauser L."/>
            <person name="Chang Y.J."/>
            <person name="Jeffries C.D."/>
            <person name="Detter J.C."/>
            <person name="Rohde M."/>
            <person name="Brambilla E."/>
            <person name="Spring S."/>
            <person name="Goker M."/>
            <person name="Sikorski J."/>
            <person name="Woyke T."/>
            <person name="Bristow J."/>
            <person name="Eisen J.A."/>
            <person name="Markowitz V."/>
            <person name="Hugenholtz P."/>
            <person name="Klenk H.P."/>
            <person name="Kyrpides N.C."/>
        </authorList>
    </citation>
    <scope>NUCLEOTIDE SEQUENCE [LARGE SCALE GENOMIC DNA]</scope>
    <source>
        <strain evidence="5">DSM 11293 / JCM 15392 / SEBR 4228</strain>
    </source>
</reference>
<dbReference type="InterPro" id="IPR035919">
    <property type="entry name" value="EAL_sf"/>
</dbReference>
<dbReference type="InterPro" id="IPR000160">
    <property type="entry name" value="GGDEF_dom"/>
</dbReference>
<dbReference type="InterPro" id="IPR050706">
    <property type="entry name" value="Cyclic-di-GMP_PDE-like"/>
</dbReference>
<dbReference type="SUPFAM" id="SSF55073">
    <property type="entry name" value="Nucleotide cyclase"/>
    <property type="match status" value="1"/>
</dbReference>
<proteinExistence type="predicted"/>
<feature type="domain" description="GGDEF" evidence="3">
    <location>
        <begin position="148"/>
        <end position="280"/>
    </location>
</feature>
<keyword evidence="1" id="KW-0472">Membrane</keyword>
<dbReference type="SMART" id="SM00052">
    <property type="entry name" value="EAL"/>
    <property type="match status" value="1"/>
</dbReference>
<dbReference type="eggNOG" id="COG2199">
    <property type="taxonomic scope" value="Bacteria"/>
</dbReference>
<dbReference type="CDD" id="cd01948">
    <property type="entry name" value="EAL"/>
    <property type="match status" value="1"/>
</dbReference>
<dbReference type="SUPFAM" id="SSF141868">
    <property type="entry name" value="EAL domain-like"/>
    <property type="match status" value="1"/>
</dbReference>
<dbReference type="KEGG" id="ssm:Spirs_2532"/>
<feature type="transmembrane region" description="Helical" evidence="1">
    <location>
        <begin position="20"/>
        <end position="38"/>
    </location>
</feature>
<keyword evidence="1" id="KW-1133">Transmembrane helix</keyword>
<dbReference type="OrthoDB" id="366324at2"/>
<dbReference type="PROSITE" id="PS50883">
    <property type="entry name" value="EAL"/>
    <property type="match status" value="1"/>
</dbReference>
<dbReference type="Pfam" id="PF00990">
    <property type="entry name" value="GGDEF"/>
    <property type="match status" value="1"/>
</dbReference>
<dbReference type="SMART" id="SM00267">
    <property type="entry name" value="GGDEF"/>
    <property type="match status" value="1"/>
</dbReference>
<dbReference type="PROSITE" id="PS50887">
    <property type="entry name" value="GGDEF"/>
    <property type="match status" value="1"/>
</dbReference>
<protein>
    <submittedName>
        <fullName evidence="4">Diguanylate cyclase/phosphodiesterase</fullName>
    </submittedName>
</protein>
<evidence type="ECO:0000256" key="1">
    <source>
        <dbReference type="SAM" id="Phobius"/>
    </source>
</evidence>
<organism evidence="4 5">
    <name type="scientific">Sediminispirochaeta smaragdinae (strain DSM 11293 / JCM 15392 / SEBR 4228)</name>
    <name type="common">Spirochaeta smaragdinae</name>
    <dbReference type="NCBI Taxonomy" id="573413"/>
    <lineage>
        <taxon>Bacteria</taxon>
        <taxon>Pseudomonadati</taxon>
        <taxon>Spirochaetota</taxon>
        <taxon>Spirochaetia</taxon>
        <taxon>Spirochaetales</taxon>
        <taxon>Spirochaetaceae</taxon>
        <taxon>Sediminispirochaeta</taxon>
    </lineage>
</organism>